<dbReference type="InterPro" id="IPR010281">
    <property type="entry name" value="DUF885"/>
</dbReference>
<protein>
    <submittedName>
        <fullName evidence="1">DUF885 domain-containing protein</fullName>
    </submittedName>
</protein>
<feature type="non-terminal residue" evidence="1">
    <location>
        <position position="1"/>
    </location>
</feature>
<sequence length="104" mass="11988">QVQNSVDEYVFNAHYMPLTSEYGFHSSLSFMVQRGDYSSAQGFETYLARLRQVPRFFEQNIYWMKKGLETGLTQPKAVLAGYEESISAYLVDDVTESAFYAPFK</sequence>
<gene>
    <name evidence="1" type="ORF">CWB98_24070</name>
</gene>
<dbReference type="AlphaFoldDB" id="A0A5S3WIM9"/>
<name>A0A5S3WIM9_9GAMM</name>
<dbReference type="OrthoDB" id="9769898at2"/>
<reference evidence="1 2" key="1">
    <citation type="submission" date="2018-01" db="EMBL/GenBank/DDBJ databases">
        <authorList>
            <person name="Paulsen S."/>
            <person name="Gram L.K."/>
        </authorList>
    </citation>
    <scope>NUCLEOTIDE SEQUENCE [LARGE SCALE GENOMIC DNA]</scope>
    <source>
        <strain evidence="1 2">S2599</strain>
    </source>
</reference>
<organism evidence="1 2">
    <name type="scientific">Pseudoalteromonas rubra</name>
    <dbReference type="NCBI Taxonomy" id="43658"/>
    <lineage>
        <taxon>Bacteria</taxon>
        <taxon>Pseudomonadati</taxon>
        <taxon>Pseudomonadota</taxon>
        <taxon>Gammaproteobacteria</taxon>
        <taxon>Alteromonadales</taxon>
        <taxon>Pseudoalteromonadaceae</taxon>
        <taxon>Pseudoalteromonas</taxon>
    </lineage>
</organism>
<proteinExistence type="predicted"/>
<accession>A0A5S3WIM9</accession>
<comment type="caution">
    <text evidence="1">The sequence shown here is derived from an EMBL/GenBank/DDBJ whole genome shotgun (WGS) entry which is preliminary data.</text>
</comment>
<reference evidence="2" key="2">
    <citation type="submission" date="2019-06" db="EMBL/GenBank/DDBJ databases">
        <title>Co-occurence of chitin degradation, pigmentation and bioactivity in marine Pseudoalteromonas.</title>
        <authorList>
            <person name="Sonnenschein E.C."/>
            <person name="Bech P.K."/>
        </authorList>
    </citation>
    <scope>NUCLEOTIDE SEQUENCE [LARGE SCALE GENOMIC DNA]</scope>
    <source>
        <strain evidence="2">S2599</strain>
    </source>
</reference>
<feature type="non-terminal residue" evidence="1">
    <location>
        <position position="104"/>
    </location>
</feature>
<dbReference type="RefSeq" id="WP_138547004.1">
    <property type="nucleotide sequence ID" value="NZ_PNCJ01000208.1"/>
</dbReference>
<dbReference type="Pfam" id="PF05960">
    <property type="entry name" value="DUF885"/>
    <property type="match status" value="1"/>
</dbReference>
<dbReference type="Proteomes" id="UP000306719">
    <property type="component" value="Unassembled WGS sequence"/>
</dbReference>
<evidence type="ECO:0000313" key="1">
    <source>
        <dbReference type="EMBL" id="TMP26896.1"/>
    </source>
</evidence>
<dbReference type="EMBL" id="PNCJ01000208">
    <property type="protein sequence ID" value="TMP26896.1"/>
    <property type="molecule type" value="Genomic_DNA"/>
</dbReference>
<evidence type="ECO:0000313" key="2">
    <source>
        <dbReference type="Proteomes" id="UP000306719"/>
    </source>
</evidence>